<evidence type="ECO:0000313" key="1">
    <source>
        <dbReference type="EMBL" id="QHI97757.1"/>
    </source>
</evidence>
<name>A0A857J2A0_9BURK</name>
<dbReference type="KEGG" id="xyk:GT347_06990"/>
<proteinExistence type="predicted"/>
<sequence length="66" mass="7069">MKRFGLQVLEDGPSAHRWVVVEMLVDSISRPVSVAAHHYGSFEEAHDAGEAELQRVIQGGAAAAPS</sequence>
<keyword evidence="2" id="KW-1185">Reference proteome</keyword>
<evidence type="ECO:0000313" key="2">
    <source>
        <dbReference type="Proteomes" id="UP000464787"/>
    </source>
</evidence>
<reference evidence="1 2" key="1">
    <citation type="submission" date="2020-01" db="EMBL/GenBank/DDBJ databases">
        <title>Genome sequencing of strain KACC 21265.</title>
        <authorList>
            <person name="Heo J."/>
            <person name="Kim S.-J."/>
            <person name="Kim J.-S."/>
            <person name="Hong S.-B."/>
            <person name="Kwon S.-W."/>
        </authorList>
    </citation>
    <scope>NUCLEOTIDE SEQUENCE [LARGE SCALE GENOMIC DNA]</scope>
    <source>
        <strain evidence="1 2">KACC 21265</strain>
    </source>
</reference>
<dbReference type="EMBL" id="CP047650">
    <property type="protein sequence ID" value="QHI97757.1"/>
    <property type="molecule type" value="Genomic_DNA"/>
</dbReference>
<protein>
    <submittedName>
        <fullName evidence="1">Uncharacterized protein</fullName>
    </submittedName>
</protein>
<dbReference type="AlphaFoldDB" id="A0A857J2A0"/>
<accession>A0A857J2A0</accession>
<dbReference type="Proteomes" id="UP000464787">
    <property type="component" value="Chromosome"/>
</dbReference>
<organism evidence="1 2">
    <name type="scientific">Xylophilus rhododendri</name>
    <dbReference type="NCBI Taxonomy" id="2697032"/>
    <lineage>
        <taxon>Bacteria</taxon>
        <taxon>Pseudomonadati</taxon>
        <taxon>Pseudomonadota</taxon>
        <taxon>Betaproteobacteria</taxon>
        <taxon>Burkholderiales</taxon>
        <taxon>Xylophilus</taxon>
    </lineage>
</organism>
<gene>
    <name evidence="1" type="ORF">GT347_06990</name>
</gene>
<dbReference type="RefSeq" id="WP_160551275.1">
    <property type="nucleotide sequence ID" value="NZ_CP047650.1"/>
</dbReference>